<keyword evidence="2" id="KW-1185">Reference proteome</keyword>
<reference evidence="1" key="1">
    <citation type="submission" date="2023-11" db="EMBL/GenBank/DDBJ databases">
        <authorList>
            <person name="Poullet M."/>
        </authorList>
    </citation>
    <scope>NUCLEOTIDE SEQUENCE</scope>
    <source>
        <strain evidence="1">E1834</strain>
    </source>
</reference>
<dbReference type="EMBL" id="CAVMJV010000063">
    <property type="protein sequence ID" value="CAK5087134.1"/>
    <property type="molecule type" value="Genomic_DNA"/>
</dbReference>
<proteinExistence type="predicted"/>
<evidence type="ECO:0000313" key="2">
    <source>
        <dbReference type="Proteomes" id="UP001497535"/>
    </source>
</evidence>
<protein>
    <submittedName>
        <fullName evidence="1">Uncharacterized protein</fullName>
    </submittedName>
</protein>
<dbReference type="Proteomes" id="UP001497535">
    <property type="component" value="Unassembled WGS sequence"/>
</dbReference>
<comment type="caution">
    <text evidence="1">The sequence shown here is derived from an EMBL/GenBank/DDBJ whole genome shotgun (WGS) entry which is preliminary data.</text>
</comment>
<evidence type="ECO:0000313" key="1">
    <source>
        <dbReference type="EMBL" id="CAK5087134.1"/>
    </source>
</evidence>
<gene>
    <name evidence="1" type="ORF">MENTE1834_LOCUS34662</name>
</gene>
<accession>A0ACB1A8M9</accession>
<sequence length="58" mass="6313">MGIGMGIRVCDLSLVFNCFRSGSGIRGYTSLAHLVASLRPNFDRGDAFLWIGIPIVEL</sequence>
<organism evidence="1 2">
    <name type="scientific">Meloidogyne enterolobii</name>
    <name type="common">Root-knot nematode worm</name>
    <name type="synonym">Meloidogyne mayaguensis</name>
    <dbReference type="NCBI Taxonomy" id="390850"/>
    <lineage>
        <taxon>Eukaryota</taxon>
        <taxon>Metazoa</taxon>
        <taxon>Ecdysozoa</taxon>
        <taxon>Nematoda</taxon>
        <taxon>Chromadorea</taxon>
        <taxon>Rhabditida</taxon>
        <taxon>Tylenchina</taxon>
        <taxon>Tylenchomorpha</taxon>
        <taxon>Tylenchoidea</taxon>
        <taxon>Meloidogynidae</taxon>
        <taxon>Meloidogyninae</taxon>
        <taxon>Meloidogyne</taxon>
    </lineage>
</organism>
<name>A0ACB1A8M9_MELEN</name>